<evidence type="ECO:0000256" key="10">
    <source>
        <dbReference type="ARBA" id="ARBA00022989"/>
    </source>
</evidence>
<gene>
    <name evidence="19" type="primary">nad4</name>
</gene>
<keyword evidence="13 16" id="KW-0496">Mitochondrion</keyword>
<feature type="transmembrane region" description="Helical" evidence="16">
    <location>
        <begin position="18"/>
        <end position="36"/>
    </location>
</feature>
<dbReference type="GO" id="GO:0003954">
    <property type="term" value="F:NADH dehydrogenase activity"/>
    <property type="evidence" value="ECO:0007669"/>
    <property type="project" value="TreeGrafter"/>
</dbReference>
<feature type="transmembrane region" description="Helical" evidence="16">
    <location>
        <begin position="419"/>
        <end position="438"/>
    </location>
</feature>
<dbReference type="EC" id="7.1.1.2" evidence="3 16"/>
<dbReference type="PRINTS" id="PR01437">
    <property type="entry name" value="NUOXDRDTASE4"/>
</dbReference>
<dbReference type="NCBIfam" id="TIGR01972">
    <property type="entry name" value="NDH_I_M"/>
    <property type="match status" value="1"/>
</dbReference>
<evidence type="ECO:0000256" key="11">
    <source>
        <dbReference type="ARBA" id="ARBA00023027"/>
    </source>
</evidence>
<dbReference type="Pfam" id="PF00361">
    <property type="entry name" value="Proton_antipo_M"/>
    <property type="match status" value="1"/>
</dbReference>
<evidence type="ECO:0000256" key="15">
    <source>
        <dbReference type="ARBA" id="ARBA00049551"/>
    </source>
</evidence>
<accession>A0A0E3DQV9</accession>
<feature type="transmembrane region" description="Helical" evidence="16">
    <location>
        <begin position="56"/>
        <end position="73"/>
    </location>
</feature>
<feature type="transmembrane region" description="Helical" evidence="16">
    <location>
        <begin position="141"/>
        <end position="160"/>
    </location>
</feature>
<feature type="domain" description="NADH:ubiquinone oxidoreductase chain 4 N-terminal" evidence="18">
    <location>
        <begin position="1"/>
        <end position="101"/>
    </location>
</feature>
<evidence type="ECO:0000256" key="5">
    <source>
        <dbReference type="ARBA" id="ARBA00022448"/>
    </source>
</evidence>
<evidence type="ECO:0000256" key="12">
    <source>
        <dbReference type="ARBA" id="ARBA00023075"/>
    </source>
</evidence>
<dbReference type="GO" id="GO:0015990">
    <property type="term" value="P:electron transport coupled proton transport"/>
    <property type="evidence" value="ECO:0007669"/>
    <property type="project" value="TreeGrafter"/>
</dbReference>
<organism evidence="19">
    <name type="scientific">Sclerolinum brattstromi</name>
    <dbReference type="NCBI Taxonomy" id="167799"/>
    <lineage>
        <taxon>Eukaryota</taxon>
        <taxon>Metazoa</taxon>
        <taxon>Spiralia</taxon>
        <taxon>Lophotrochozoa</taxon>
        <taxon>Annelida</taxon>
        <taxon>Polychaeta</taxon>
        <taxon>Sedentaria</taxon>
        <taxon>Canalipalpata</taxon>
        <taxon>Sabellida</taxon>
        <taxon>Siboglinidae</taxon>
        <taxon>Sclerolinum</taxon>
    </lineage>
</organism>
<dbReference type="GO" id="GO:0048039">
    <property type="term" value="F:ubiquinone binding"/>
    <property type="evidence" value="ECO:0007669"/>
    <property type="project" value="TreeGrafter"/>
</dbReference>
<feature type="transmembrane region" description="Helical" evidence="16">
    <location>
        <begin position="274"/>
        <end position="292"/>
    </location>
</feature>
<feature type="transmembrane region" description="Helical" evidence="16">
    <location>
        <begin position="370"/>
        <end position="398"/>
    </location>
</feature>
<dbReference type="InterPro" id="IPR003918">
    <property type="entry name" value="NADH_UbQ_OxRdtase"/>
</dbReference>
<evidence type="ECO:0000256" key="16">
    <source>
        <dbReference type="RuleBase" id="RU003297"/>
    </source>
</evidence>
<evidence type="ECO:0000256" key="6">
    <source>
        <dbReference type="ARBA" id="ARBA00022660"/>
    </source>
</evidence>
<evidence type="ECO:0000256" key="2">
    <source>
        <dbReference type="ARBA" id="ARBA00009025"/>
    </source>
</evidence>
<geneLocation type="mitochondrion" evidence="19"/>
<evidence type="ECO:0000256" key="3">
    <source>
        <dbReference type="ARBA" id="ARBA00012944"/>
    </source>
</evidence>
<dbReference type="Pfam" id="PF01059">
    <property type="entry name" value="Oxidored_q5_N"/>
    <property type="match status" value="1"/>
</dbReference>
<feature type="transmembrane region" description="Helical" evidence="16">
    <location>
        <begin position="249"/>
        <end position="267"/>
    </location>
</feature>
<feature type="domain" description="NADH:quinone oxidoreductase/Mrp antiporter transmembrane" evidence="17">
    <location>
        <begin position="104"/>
        <end position="392"/>
    </location>
</feature>
<sequence length="447" mass="50126">MLMVILPLVSLPMLPNSWFISSSFILILTSMTAILYSNPYSWILTSSSLFSLDSMSTSLIMLTLWISSLMILASNKMKFSSKFSNYFVISCLLLSTLLILTFSSSNLLLFYILFESSLIPILILILTWGYQPERLQASMYLMLYTLTASLPMLIMIFLIFTKNNHLSLIIPHWTSPLPEILQYWWYLLIMAFLVKMPLFSLHLWLPKAHVEAPVAGSMILAGVLLKLGTYGLMRMSSIFPQMNKQTSSLIIPLALWGAVITSLICIRQTDLKSLIAYSSIGHMGILLAGILTSTEWGWQGALAMMIAHGLSSSALFLLANTTYEFTQTRSIFLTKGMINIFPSMTLWWFISCSVNMAAPPSINLLSEILLITSTLSCTPLLAIFLMALSFLTAVYSLFMFAATQHGISSSLNTSLSSQNFPFFLNIILHSTPMFFLILKPDLICNWL</sequence>
<dbReference type="InterPro" id="IPR001750">
    <property type="entry name" value="ND/Mrp_TM"/>
</dbReference>
<dbReference type="GO" id="GO:0031966">
    <property type="term" value="C:mitochondrial membrane"/>
    <property type="evidence" value="ECO:0007669"/>
    <property type="project" value="UniProtKB-SubCell"/>
</dbReference>
<keyword evidence="8" id="KW-1278">Translocase</keyword>
<evidence type="ECO:0000256" key="9">
    <source>
        <dbReference type="ARBA" id="ARBA00022982"/>
    </source>
</evidence>
<evidence type="ECO:0000313" key="19">
    <source>
        <dbReference type="EMBL" id="AIL54779.1"/>
    </source>
</evidence>
<comment type="subcellular location">
    <subcellularLocation>
        <location evidence="1 16">Mitochondrion membrane</location>
        <topology evidence="1 16">Multi-pass membrane protein</topology>
    </subcellularLocation>
</comment>
<feature type="transmembrane region" description="Helical" evidence="16">
    <location>
        <begin position="298"/>
        <end position="319"/>
    </location>
</feature>
<dbReference type="GO" id="GO:0042773">
    <property type="term" value="P:ATP synthesis coupled electron transport"/>
    <property type="evidence" value="ECO:0007669"/>
    <property type="project" value="InterPro"/>
</dbReference>
<keyword evidence="9 16" id="KW-0249">Electron transport</keyword>
<keyword evidence="14 16" id="KW-0472">Membrane</keyword>
<evidence type="ECO:0000256" key="1">
    <source>
        <dbReference type="ARBA" id="ARBA00004225"/>
    </source>
</evidence>
<feature type="transmembrane region" description="Helical" evidence="16">
    <location>
        <begin position="331"/>
        <end position="350"/>
    </location>
</feature>
<name>A0A0E3DQV9_9ANNE</name>
<keyword evidence="10 16" id="KW-1133">Transmembrane helix</keyword>
<evidence type="ECO:0000259" key="17">
    <source>
        <dbReference type="Pfam" id="PF00361"/>
    </source>
</evidence>
<evidence type="ECO:0000256" key="8">
    <source>
        <dbReference type="ARBA" id="ARBA00022967"/>
    </source>
</evidence>
<dbReference type="InterPro" id="IPR010227">
    <property type="entry name" value="NADH_Q_OxRdtase_chainM/4"/>
</dbReference>
<feature type="transmembrane region" description="Helical" evidence="16">
    <location>
        <begin position="212"/>
        <end position="229"/>
    </location>
</feature>
<comment type="catalytic activity">
    <reaction evidence="15 16">
        <text>a ubiquinone + NADH + 5 H(+)(in) = a ubiquinol + NAD(+) + 4 H(+)(out)</text>
        <dbReference type="Rhea" id="RHEA:29091"/>
        <dbReference type="Rhea" id="RHEA-COMP:9565"/>
        <dbReference type="Rhea" id="RHEA-COMP:9566"/>
        <dbReference type="ChEBI" id="CHEBI:15378"/>
        <dbReference type="ChEBI" id="CHEBI:16389"/>
        <dbReference type="ChEBI" id="CHEBI:17976"/>
        <dbReference type="ChEBI" id="CHEBI:57540"/>
        <dbReference type="ChEBI" id="CHEBI:57945"/>
        <dbReference type="EC" id="7.1.1.2"/>
    </reaction>
</comment>
<reference evidence="19" key="1">
    <citation type="journal article" date="2015" name="Mol. Phylogenet. Evol.">
        <title>Mitogenomics reveals phylogeny and repeated motifs in control regions of the deep-sea family Siboglinidae (Annelida).</title>
        <authorList>
            <person name="Li Y."/>
            <person name="Kocot K.M."/>
            <person name="Schander C."/>
            <person name="Santos S.R."/>
            <person name="Thornhill D.J."/>
            <person name="Halanych K.M."/>
        </authorList>
    </citation>
    <scope>NUCLEOTIDE SEQUENCE</scope>
</reference>
<dbReference type="PANTHER" id="PTHR43507">
    <property type="entry name" value="NADH-UBIQUINONE OXIDOREDUCTASE CHAIN 4"/>
    <property type="match status" value="1"/>
</dbReference>
<protein>
    <recommendedName>
        <fullName evidence="4 16">NADH-ubiquinone oxidoreductase chain 4</fullName>
        <ecNumber evidence="3 16">7.1.1.2</ecNumber>
    </recommendedName>
</protein>
<feature type="transmembrane region" description="Helical" evidence="16">
    <location>
        <begin position="183"/>
        <end position="205"/>
    </location>
</feature>
<feature type="transmembrane region" description="Helical" evidence="16">
    <location>
        <begin position="108"/>
        <end position="129"/>
    </location>
</feature>
<dbReference type="GO" id="GO:0008137">
    <property type="term" value="F:NADH dehydrogenase (ubiquinone) activity"/>
    <property type="evidence" value="ECO:0007669"/>
    <property type="project" value="UniProtKB-UniRule"/>
</dbReference>
<proteinExistence type="inferred from homology"/>
<dbReference type="EMBL" id="KJ789167">
    <property type="protein sequence ID" value="AIL54779.1"/>
    <property type="molecule type" value="Genomic_DNA"/>
</dbReference>
<evidence type="ECO:0000256" key="4">
    <source>
        <dbReference type="ARBA" id="ARBA00021006"/>
    </source>
</evidence>
<dbReference type="InterPro" id="IPR000260">
    <property type="entry name" value="NADH4_N"/>
</dbReference>
<dbReference type="AlphaFoldDB" id="A0A0E3DQV9"/>
<keyword evidence="12 16" id="KW-0830">Ubiquinone</keyword>
<dbReference type="PANTHER" id="PTHR43507:SF20">
    <property type="entry name" value="NADH-UBIQUINONE OXIDOREDUCTASE CHAIN 4"/>
    <property type="match status" value="1"/>
</dbReference>
<evidence type="ECO:0000256" key="13">
    <source>
        <dbReference type="ARBA" id="ARBA00023128"/>
    </source>
</evidence>
<evidence type="ECO:0000256" key="7">
    <source>
        <dbReference type="ARBA" id="ARBA00022692"/>
    </source>
</evidence>
<keyword evidence="7 16" id="KW-0812">Transmembrane</keyword>
<evidence type="ECO:0000259" key="18">
    <source>
        <dbReference type="Pfam" id="PF01059"/>
    </source>
</evidence>
<keyword evidence="11 16" id="KW-0520">NAD</keyword>
<evidence type="ECO:0000256" key="14">
    <source>
        <dbReference type="ARBA" id="ARBA00023136"/>
    </source>
</evidence>
<keyword evidence="5 16" id="KW-0813">Transport</keyword>
<feature type="transmembrane region" description="Helical" evidence="16">
    <location>
        <begin position="85"/>
        <end position="102"/>
    </location>
</feature>
<comment type="function">
    <text evidence="16">Core subunit of the mitochondrial membrane respiratory chain NADH dehydrogenase (Complex I) which catalyzes electron transfer from NADH through the respiratory chain, using ubiquinone as an electron acceptor. Essential for the catalytic activity and assembly of complex I.</text>
</comment>
<keyword evidence="6 16" id="KW-0679">Respiratory chain</keyword>
<comment type="similarity">
    <text evidence="2 16">Belongs to the complex I subunit 4 family.</text>
</comment>